<protein>
    <recommendedName>
        <fullName evidence="3">Putative 2-succinyl-6-hydroxy-2,4-cyclohexadiene-1-carboxylate synthase</fullName>
        <shortName evidence="3">SHCHC synthase</shortName>
        <ecNumber evidence="3">4.2.99.20</ecNumber>
    </recommendedName>
</protein>
<evidence type="ECO:0000259" key="4">
    <source>
        <dbReference type="Pfam" id="PF00561"/>
    </source>
</evidence>
<dbReference type="STRING" id="1007676.ABM34_02200"/>
<organism evidence="5 6">
    <name type="scientific">Companilactobacillus ginsenosidimutans</name>
    <dbReference type="NCBI Taxonomy" id="1007676"/>
    <lineage>
        <taxon>Bacteria</taxon>
        <taxon>Bacillati</taxon>
        <taxon>Bacillota</taxon>
        <taxon>Bacilli</taxon>
        <taxon>Lactobacillales</taxon>
        <taxon>Lactobacillaceae</taxon>
        <taxon>Companilactobacillus</taxon>
    </lineage>
</organism>
<name>A0A0H4QHI7_9LACO</name>
<evidence type="ECO:0000313" key="6">
    <source>
        <dbReference type="Proteomes" id="UP000036106"/>
    </source>
</evidence>
<dbReference type="Gene3D" id="3.40.50.1820">
    <property type="entry name" value="alpha/beta hydrolase"/>
    <property type="match status" value="1"/>
</dbReference>
<reference evidence="6" key="1">
    <citation type="submission" date="2015-07" db="EMBL/GenBank/DDBJ databases">
        <title>Lactobacillus ginsenosidimutans/EMML 3141/ whole genome sequencing.</title>
        <authorList>
            <person name="Kim M.K."/>
            <person name="Im W.-T."/>
            <person name="Srinivasan S."/>
            <person name="Lee J.-J."/>
        </authorList>
    </citation>
    <scope>NUCLEOTIDE SEQUENCE [LARGE SCALE GENOMIC DNA]</scope>
    <source>
        <strain evidence="6">EMML 3041</strain>
    </source>
</reference>
<dbReference type="InterPro" id="IPR029058">
    <property type="entry name" value="AB_hydrolase_fold"/>
</dbReference>
<comment type="pathway">
    <text evidence="3">Quinol/quinone metabolism; 1,4-dihydroxy-2-naphthoate biosynthesis; 1,4-dihydroxy-2-naphthoate from chorismate: step 3/7.</text>
</comment>
<dbReference type="HAMAP" id="MF_01660">
    <property type="entry name" value="MenH"/>
    <property type="match status" value="1"/>
</dbReference>
<dbReference type="RefSeq" id="WP_048702896.1">
    <property type="nucleotide sequence ID" value="NZ_CP012034.1"/>
</dbReference>
<dbReference type="EC" id="4.2.99.20" evidence="3"/>
<evidence type="ECO:0000256" key="2">
    <source>
        <dbReference type="ARBA" id="ARBA00023239"/>
    </source>
</evidence>
<proteinExistence type="inferred from homology"/>
<dbReference type="InterPro" id="IPR022485">
    <property type="entry name" value="SHCHC_synthase_MenH"/>
</dbReference>
<keyword evidence="1 3" id="KW-0474">Menaquinone biosynthesis</keyword>
<comment type="subunit">
    <text evidence="3">Monomer.</text>
</comment>
<feature type="domain" description="AB hydrolase-1" evidence="4">
    <location>
        <begin position="26"/>
        <end position="259"/>
    </location>
</feature>
<dbReference type="AlphaFoldDB" id="A0A0H4QHI7"/>
<dbReference type="PANTHER" id="PTHR42916:SF1">
    <property type="entry name" value="PROTEIN PHYLLO, CHLOROPLASTIC"/>
    <property type="match status" value="1"/>
</dbReference>
<dbReference type="GO" id="GO:0070205">
    <property type="term" value="F:2-succinyl-6-hydroxy-2,4-cyclohexadiene-1-carboxylate synthase activity"/>
    <property type="evidence" value="ECO:0007669"/>
    <property type="project" value="UniProtKB-UniRule"/>
</dbReference>
<dbReference type="SUPFAM" id="SSF53474">
    <property type="entry name" value="alpha/beta-Hydrolases"/>
    <property type="match status" value="1"/>
</dbReference>
<comment type="similarity">
    <text evidence="3">Belongs to the AB hydrolase superfamily. MenH family.</text>
</comment>
<dbReference type="GO" id="GO:0009234">
    <property type="term" value="P:menaquinone biosynthetic process"/>
    <property type="evidence" value="ECO:0007669"/>
    <property type="project" value="UniProtKB-UniRule"/>
</dbReference>
<evidence type="ECO:0000256" key="3">
    <source>
        <dbReference type="HAMAP-Rule" id="MF_01660"/>
    </source>
</evidence>
<evidence type="ECO:0000313" key="5">
    <source>
        <dbReference type="EMBL" id="AKP66481.1"/>
    </source>
</evidence>
<dbReference type="PATRIC" id="fig|1007676.4.peg.457"/>
<gene>
    <name evidence="3" type="primary">menH</name>
    <name evidence="5" type="ORF">ABM34_02200</name>
</gene>
<dbReference type="InterPro" id="IPR000073">
    <property type="entry name" value="AB_hydrolase_1"/>
</dbReference>
<keyword evidence="6" id="KW-1185">Reference proteome</keyword>
<dbReference type="UniPathway" id="UPA01057">
    <property type="reaction ID" value="UER00900"/>
</dbReference>
<dbReference type="KEGG" id="lgn:ABM34_02200"/>
<comment type="catalytic activity">
    <reaction evidence="3">
        <text>5-enolpyruvoyl-6-hydroxy-2-succinyl-cyclohex-3-ene-1-carboxylate = (1R,6R)-6-hydroxy-2-succinyl-cyclohexa-2,4-diene-1-carboxylate + pyruvate</text>
        <dbReference type="Rhea" id="RHEA:25597"/>
        <dbReference type="ChEBI" id="CHEBI:15361"/>
        <dbReference type="ChEBI" id="CHEBI:58689"/>
        <dbReference type="ChEBI" id="CHEBI:58818"/>
        <dbReference type="EC" id="4.2.99.20"/>
    </reaction>
</comment>
<sequence>MSKLIVNNIIYNYQSNVIDPAKSTYVFLHGFLGSKIDFHKLIEDFPEQFLVLDLLGFGANRFQNVPPERFLQNNQVSDLESIFTKLNLKNISLVGYSMGGRLALAYALKFPRRTNELILESTTAGIDGDDQRKLRREHDEKLAASLEQNGIEKFIENWENLPLFATQKEVNPSSFEFMHNQRITQNPINVANSLRNMGTGKQPNYWHELSTLRIPKVKIIVGSEDEKFLKIGHRLQTLISNSSEIIVKNAGHNIHFEHPNSFKKAIFDDSK</sequence>
<dbReference type="Pfam" id="PF00561">
    <property type="entry name" value="Abhydrolase_1"/>
    <property type="match status" value="1"/>
</dbReference>
<dbReference type="UniPathway" id="UPA00079"/>
<dbReference type="PRINTS" id="PR00111">
    <property type="entry name" value="ABHYDROLASE"/>
</dbReference>
<keyword evidence="2 3" id="KW-0456">Lyase</keyword>
<accession>A0A0H4QHI7</accession>
<comment type="pathway">
    <text evidence="3">Quinol/quinone metabolism; menaquinone biosynthesis.</text>
</comment>
<evidence type="ECO:0000256" key="1">
    <source>
        <dbReference type="ARBA" id="ARBA00022428"/>
    </source>
</evidence>
<comment type="function">
    <text evidence="3">Catalyzes a proton abstraction reaction that results in 2,5-elimination of pyruvate from 2-succinyl-5-enolpyruvyl-6-hydroxy-3-cyclohexene-1-carboxylate (SEPHCHC) and the formation of 2-succinyl-6-hydroxy-2,4-cyclohexadiene-1-carboxylate (SHCHC).</text>
</comment>
<dbReference type="NCBIfam" id="TIGR03695">
    <property type="entry name" value="menH_SHCHC"/>
    <property type="match status" value="1"/>
</dbReference>
<dbReference type="Proteomes" id="UP000036106">
    <property type="component" value="Chromosome"/>
</dbReference>
<dbReference type="PANTHER" id="PTHR42916">
    <property type="entry name" value="2-SUCCINYL-5-ENOLPYRUVYL-6-HYDROXY-3-CYCLOHEXENE-1-CARBOXYLATE SYNTHASE"/>
    <property type="match status" value="1"/>
</dbReference>
<dbReference type="EMBL" id="CP012034">
    <property type="protein sequence ID" value="AKP66481.1"/>
    <property type="molecule type" value="Genomic_DNA"/>
</dbReference>